<dbReference type="InterPro" id="IPR046335">
    <property type="entry name" value="LacI/GalR-like_sensor"/>
</dbReference>
<dbReference type="SUPFAM" id="SSF47413">
    <property type="entry name" value="lambda repressor-like DNA-binding domains"/>
    <property type="match status" value="1"/>
</dbReference>
<evidence type="ECO:0000313" key="6">
    <source>
        <dbReference type="Proteomes" id="UP001549204"/>
    </source>
</evidence>
<feature type="domain" description="HTH lacI-type" evidence="4">
    <location>
        <begin position="8"/>
        <end position="62"/>
    </location>
</feature>
<dbReference type="Pfam" id="PF00356">
    <property type="entry name" value="LacI"/>
    <property type="match status" value="1"/>
</dbReference>
<keyword evidence="2" id="KW-0238">DNA-binding</keyword>
<dbReference type="SUPFAM" id="SSF53822">
    <property type="entry name" value="Periplasmic binding protein-like I"/>
    <property type="match status" value="1"/>
</dbReference>
<dbReference type="RefSeq" id="WP_354487263.1">
    <property type="nucleotide sequence ID" value="NZ_JBEPMC010000001.1"/>
</dbReference>
<dbReference type="PANTHER" id="PTHR30146">
    <property type="entry name" value="LACI-RELATED TRANSCRIPTIONAL REPRESSOR"/>
    <property type="match status" value="1"/>
</dbReference>
<keyword evidence="1" id="KW-0805">Transcription regulation</keyword>
<dbReference type="PROSITE" id="PS50932">
    <property type="entry name" value="HTH_LACI_2"/>
    <property type="match status" value="1"/>
</dbReference>
<protein>
    <submittedName>
        <fullName evidence="5">LacI family transcriptional regulator</fullName>
    </submittedName>
</protein>
<dbReference type="PANTHER" id="PTHR30146:SF109">
    <property type="entry name" value="HTH-TYPE TRANSCRIPTIONAL REGULATOR GALS"/>
    <property type="match status" value="1"/>
</dbReference>
<evidence type="ECO:0000259" key="4">
    <source>
        <dbReference type="PROSITE" id="PS50932"/>
    </source>
</evidence>
<evidence type="ECO:0000256" key="1">
    <source>
        <dbReference type="ARBA" id="ARBA00023015"/>
    </source>
</evidence>
<evidence type="ECO:0000313" key="5">
    <source>
        <dbReference type="EMBL" id="MET3577172.1"/>
    </source>
</evidence>
<proteinExistence type="predicted"/>
<reference evidence="5 6" key="1">
    <citation type="submission" date="2024-06" db="EMBL/GenBank/DDBJ databases">
        <title>Genomic Encyclopedia of Type Strains, Phase IV (KMG-IV): sequencing the most valuable type-strain genomes for metagenomic binning, comparative biology and taxonomic classification.</title>
        <authorList>
            <person name="Goeker M."/>
        </authorList>
    </citation>
    <scope>NUCLEOTIDE SEQUENCE [LARGE SCALE GENOMIC DNA]</scope>
    <source>
        <strain evidence="5 6">DSM 100022</strain>
    </source>
</reference>
<keyword evidence="3" id="KW-0804">Transcription</keyword>
<comment type="caution">
    <text evidence="5">The sequence shown here is derived from an EMBL/GenBank/DDBJ whole genome shotgun (WGS) entry which is preliminary data.</text>
</comment>
<name>A0ABV2GG28_9HYPH</name>
<evidence type="ECO:0000256" key="2">
    <source>
        <dbReference type="ARBA" id="ARBA00023125"/>
    </source>
</evidence>
<dbReference type="CDD" id="cd01392">
    <property type="entry name" value="HTH_LacI"/>
    <property type="match status" value="1"/>
</dbReference>
<sequence>MAKTNNKPTVKDVARIAGVSPMTVSNVINASGRVGEETADRVREAIQQLGYRQSTTARRFRLSKQWAIGLLVIDENPNFLSDPFTAELISGLTNYLTNIGYSLTIRGIRPSRFDARNAFKGIETDGLVLLLSGKQNARLKYVRATQELKVPTVMVQEPPFAGMAALASVRQDDYGGGALLARHLLETGARVFWMLVTKTIWPALEARGDGFKSILDSIPGARLELLMCENESFEVVYKTTSNALLLGRPDALVGLNDQMAISALRAAQDHGLAAPDDIQITGFNGLAFWKLTNPRLTTVQSCGHDVGYQAAKNLVDALNTGTFSQNDMVLPVRLYLGQTTSSRK</sequence>
<dbReference type="EMBL" id="JBEPMC010000001">
    <property type="protein sequence ID" value="MET3577172.1"/>
    <property type="molecule type" value="Genomic_DNA"/>
</dbReference>
<dbReference type="InterPro" id="IPR010982">
    <property type="entry name" value="Lambda_DNA-bd_dom_sf"/>
</dbReference>
<evidence type="ECO:0000256" key="3">
    <source>
        <dbReference type="ARBA" id="ARBA00023163"/>
    </source>
</evidence>
<dbReference type="SMART" id="SM00354">
    <property type="entry name" value="HTH_LACI"/>
    <property type="match status" value="1"/>
</dbReference>
<dbReference type="InterPro" id="IPR028082">
    <property type="entry name" value="Peripla_BP_I"/>
</dbReference>
<organism evidence="5 6">
    <name type="scientific">Mesorhizobium robiniae</name>
    <dbReference type="NCBI Taxonomy" id="559315"/>
    <lineage>
        <taxon>Bacteria</taxon>
        <taxon>Pseudomonadati</taxon>
        <taxon>Pseudomonadota</taxon>
        <taxon>Alphaproteobacteria</taxon>
        <taxon>Hyphomicrobiales</taxon>
        <taxon>Phyllobacteriaceae</taxon>
        <taxon>Mesorhizobium</taxon>
    </lineage>
</organism>
<accession>A0ABV2GG28</accession>
<gene>
    <name evidence="5" type="ORF">ABID19_000187</name>
</gene>
<dbReference type="PRINTS" id="PR00036">
    <property type="entry name" value="HTHLACI"/>
</dbReference>
<dbReference type="Gene3D" id="1.10.260.40">
    <property type="entry name" value="lambda repressor-like DNA-binding domains"/>
    <property type="match status" value="1"/>
</dbReference>
<dbReference type="InterPro" id="IPR000843">
    <property type="entry name" value="HTH_LacI"/>
</dbReference>
<dbReference type="CDD" id="cd06267">
    <property type="entry name" value="PBP1_LacI_sugar_binding-like"/>
    <property type="match status" value="1"/>
</dbReference>
<keyword evidence="6" id="KW-1185">Reference proteome</keyword>
<dbReference type="PROSITE" id="PS00356">
    <property type="entry name" value="HTH_LACI_1"/>
    <property type="match status" value="1"/>
</dbReference>
<dbReference type="Proteomes" id="UP001549204">
    <property type="component" value="Unassembled WGS sequence"/>
</dbReference>
<dbReference type="Gene3D" id="3.40.50.2300">
    <property type="match status" value="2"/>
</dbReference>
<dbReference type="Pfam" id="PF13377">
    <property type="entry name" value="Peripla_BP_3"/>
    <property type="match status" value="1"/>
</dbReference>